<evidence type="ECO:0000256" key="1">
    <source>
        <dbReference type="SAM" id="MobiDB-lite"/>
    </source>
</evidence>
<dbReference type="EMBL" id="KZ679135">
    <property type="protein sequence ID" value="PTB74946.1"/>
    <property type="molecule type" value="Genomic_DNA"/>
</dbReference>
<accession>A0A2T4C0A6</accession>
<reference evidence="2 3" key="1">
    <citation type="submission" date="2016-07" db="EMBL/GenBank/DDBJ databases">
        <title>Multiple horizontal gene transfer events from other fungi enriched the ability of initially mycotrophic Trichoderma (Ascomycota) to feed on dead plant biomass.</title>
        <authorList>
            <consortium name="DOE Joint Genome Institute"/>
            <person name="Aerts A."/>
            <person name="Atanasova L."/>
            <person name="Chenthamara K."/>
            <person name="Zhang J."/>
            <person name="Grujic M."/>
            <person name="Henrissat B."/>
            <person name="Kuo A."/>
            <person name="Salamov A."/>
            <person name="Lipzen A."/>
            <person name="Labutti K."/>
            <person name="Barry K."/>
            <person name="Miao Y."/>
            <person name="Rahimi M.J."/>
            <person name="Shen Q."/>
            <person name="Grigoriev I.V."/>
            <person name="Kubicek C.P."/>
            <person name="Druzhinina I.S."/>
        </authorList>
    </citation>
    <scope>NUCLEOTIDE SEQUENCE [LARGE SCALE GENOMIC DNA]</scope>
    <source>
        <strain evidence="2 3">ATCC 18648</strain>
    </source>
</reference>
<dbReference type="Proteomes" id="UP000240760">
    <property type="component" value="Unassembled WGS sequence"/>
</dbReference>
<keyword evidence="3" id="KW-1185">Reference proteome</keyword>
<organism evidence="2 3">
    <name type="scientific">Trichoderma longibrachiatum ATCC 18648</name>
    <dbReference type="NCBI Taxonomy" id="983965"/>
    <lineage>
        <taxon>Eukaryota</taxon>
        <taxon>Fungi</taxon>
        <taxon>Dikarya</taxon>
        <taxon>Ascomycota</taxon>
        <taxon>Pezizomycotina</taxon>
        <taxon>Sordariomycetes</taxon>
        <taxon>Hypocreomycetidae</taxon>
        <taxon>Hypocreales</taxon>
        <taxon>Hypocreaceae</taxon>
        <taxon>Trichoderma</taxon>
    </lineage>
</organism>
<dbReference type="AlphaFoldDB" id="A0A2T4C0A6"/>
<gene>
    <name evidence="2" type="ORF">M440DRAFT_107242</name>
</gene>
<protein>
    <submittedName>
        <fullName evidence="2">Uncharacterized protein</fullName>
    </submittedName>
</protein>
<evidence type="ECO:0000313" key="2">
    <source>
        <dbReference type="EMBL" id="PTB74946.1"/>
    </source>
</evidence>
<dbReference type="OrthoDB" id="10609955at2759"/>
<name>A0A2T4C0A6_TRILO</name>
<evidence type="ECO:0000313" key="3">
    <source>
        <dbReference type="Proteomes" id="UP000240760"/>
    </source>
</evidence>
<feature type="region of interest" description="Disordered" evidence="1">
    <location>
        <begin position="38"/>
        <end position="61"/>
    </location>
</feature>
<proteinExistence type="predicted"/>
<sequence length="123" mass="13391">MFEASTPLTATAGFPVDGWIIELGTVCKSPLHHLDGSTRNGRCPLQSAKAGGRMPAARRPKSGARAVACEGRESESRHGCSILSAKPRASSRRKKCLKGTISYKCEKLENPGNLWARQRKPFR</sequence>